<sequence>MQYKPMAIFPELINGLFTGNTKQIRTLCEPANIANLSYIEEIDSNKFDDEEGYLTFESPYQVGDKVWLQEEFKVGAWRHDGRIAIDYLASPEIRLTPWLSPLNNADRDIIYLWQNETLIDVMDSDLTSDEHGDFYWQPGKAPTRIRPAITMPMFVSRIWFEITDVRVEKLHEMTVTDALNSGITPQFYNQSVRGYKNFQLQDRANDEATCFRSPIKSYASLWNKRIASNTPSLAWESDNNLWIWVYEIQRINSPFN</sequence>
<dbReference type="AlphaFoldDB" id="A0A974NI61"/>
<name>A0A974NI61_9GAMM</name>
<dbReference type="KEGG" id="eaz:JHT90_06090"/>
<proteinExistence type="predicted"/>
<dbReference type="Proteomes" id="UP000595278">
    <property type="component" value="Chromosome"/>
</dbReference>
<evidence type="ECO:0000313" key="1">
    <source>
        <dbReference type="EMBL" id="QQP86807.1"/>
    </source>
</evidence>
<keyword evidence="2" id="KW-1185">Reference proteome</keyword>
<evidence type="ECO:0000313" key="2">
    <source>
        <dbReference type="Proteomes" id="UP000595278"/>
    </source>
</evidence>
<dbReference type="EMBL" id="CP067393">
    <property type="protein sequence ID" value="QQP86807.1"/>
    <property type="molecule type" value="Genomic_DNA"/>
</dbReference>
<gene>
    <name evidence="1" type="ORF">JHT90_06090</name>
</gene>
<reference evidence="1 2" key="1">
    <citation type="submission" date="2021-01" db="EMBL/GenBank/DDBJ databases">
        <title>Entomomonas sp. F2A isolated from a house cricket (Acheta domesticus).</title>
        <authorList>
            <person name="Spergser J."/>
            <person name="Busse H.-J."/>
        </authorList>
    </citation>
    <scope>NUCLEOTIDE SEQUENCE [LARGE SCALE GENOMIC DNA]</scope>
    <source>
        <strain evidence="1 2">F2A</strain>
    </source>
</reference>
<organism evidence="1 2">
    <name type="scientific">Entomomonas asaccharolytica</name>
    <dbReference type="NCBI Taxonomy" id="2785331"/>
    <lineage>
        <taxon>Bacteria</taxon>
        <taxon>Pseudomonadati</taxon>
        <taxon>Pseudomonadota</taxon>
        <taxon>Gammaproteobacteria</taxon>
        <taxon>Pseudomonadales</taxon>
        <taxon>Pseudomonadaceae</taxon>
        <taxon>Entomomonas</taxon>
    </lineage>
</organism>
<dbReference type="RefSeq" id="WP_201095242.1">
    <property type="nucleotide sequence ID" value="NZ_CP067393.1"/>
</dbReference>
<protein>
    <submittedName>
        <fullName evidence="1">Uncharacterized protein</fullName>
    </submittedName>
</protein>
<accession>A0A974NI61</accession>